<evidence type="ECO:0000256" key="7">
    <source>
        <dbReference type="SAM" id="Phobius"/>
    </source>
</evidence>
<dbReference type="Proteomes" id="UP000270094">
    <property type="component" value="Unassembled WGS sequence"/>
</dbReference>
<name>A0A3P7IC66_STRVU</name>
<evidence type="ECO:0000256" key="2">
    <source>
        <dbReference type="ARBA" id="ARBA00022448"/>
    </source>
</evidence>
<comment type="similarity">
    <text evidence="6">Belongs to the major facilitator superfamily. Spinster (TC 2.A.1.49) family.</text>
</comment>
<dbReference type="OrthoDB" id="6770063at2759"/>
<dbReference type="EMBL" id="UYYB01016263">
    <property type="protein sequence ID" value="VDM70480.1"/>
    <property type="molecule type" value="Genomic_DNA"/>
</dbReference>
<dbReference type="AlphaFoldDB" id="A0A3P7IC66"/>
<evidence type="ECO:0000256" key="4">
    <source>
        <dbReference type="ARBA" id="ARBA00022989"/>
    </source>
</evidence>
<dbReference type="PROSITE" id="PS50850">
    <property type="entry name" value="MFS"/>
    <property type="match status" value="1"/>
</dbReference>
<keyword evidence="5 7" id="KW-0472">Membrane</keyword>
<feature type="transmembrane region" description="Helical" evidence="7">
    <location>
        <begin position="73"/>
        <end position="93"/>
    </location>
</feature>
<protein>
    <recommendedName>
        <fullName evidence="8">Major facilitator superfamily (MFS) profile domain-containing protein</fullName>
    </recommendedName>
</protein>
<dbReference type="GO" id="GO:0016020">
    <property type="term" value="C:membrane"/>
    <property type="evidence" value="ECO:0007669"/>
    <property type="project" value="UniProtKB-SubCell"/>
</dbReference>
<dbReference type="InterPro" id="IPR020846">
    <property type="entry name" value="MFS_dom"/>
</dbReference>
<dbReference type="InterPro" id="IPR044770">
    <property type="entry name" value="MFS_spinster-like"/>
</dbReference>
<comment type="subcellular location">
    <subcellularLocation>
        <location evidence="1">Membrane</location>
        <topology evidence="1">Multi-pass membrane protein</topology>
    </subcellularLocation>
</comment>
<dbReference type="Gene3D" id="1.20.1250.20">
    <property type="entry name" value="MFS general substrate transporter like domains"/>
    <property type="match status" value="1"/>
</dbReference>
<proteinExistence type="inferred from homology"/>
<evidence type="ECO:0000313" key="10">
    <source>
        <dbReference type="Proteomes" id="UP000270094"/>
    </source>
</evidence>
<evidence type="ECO:0000256" key="5">
    <source>
        <dbReference type="ARBA" id="ARBA00023136"/>
    </source>
</evidence>
<organism evidence="9 10">
    <name type="scientific">Strongylus vulgaris</name>
    <name type="common">Blood worm</name>
    <dbReference type="NCBI Taxonomy" id="40348"/>
    <lineage>
        <taxon>Eukaryota</taxon>
        <taxon>Metazoa</taxon>
        <taxon>Ecdysozoa</taxon>
        <taxon>Nematoda</taxon>
        <taxon>Chromadorea</taxon>
        <taxon>Rhabditida</taxon>
        <taxon>Rhabditina</taxon>
        <taxon>Rhabditomorpha</taxon>
        <taxon>Strongyloidea</taxon>
        <taxon>Strongylidae</taxon>
        <taxon>Strongylus</taxon>
    </lineage>
</organism>
<feature type="transmembrane region" description="Helical" evidence="7">
    <location>
        <begin position="100"/>
        <end position="119"/>
    </location>
</feature>
<keyword evidence="3 7" id="KW-0812">Transmembrane</keyword>
<feature type="domain" description="Major facilitator superfamily (MFS) profile" evidence="8">
    <location>
        <begin position="35"/>
        <end position="122"/>
    </location>
</feature>
<dbReference type="InterPro" id="IPR011701">
    <property type="entry name" value="MFS"/>
</dbReference>
<reference evidence="9 10" key="1">
    <citation type="submission" date="2018-11" db="EMBL/GenBank/DDBJ databases">
        <authorList>
            <consortium name="Pathogen Informatics"/>
        </authorList>
    </citation>
    <scope>NUCLEOTIDE SEQUENCE [LARGE SCALE GENOMIC DNA]</scope>
</reference>
<dbReference type="InterPro" id="IPR036259">
    <property type="entry name" value="MFS_trans_sf"/>
</dbReference>
<gene>
    <name evidence="9" type="ORF">SVUK_LOCUS5478</name>
</gene>
<dbReference type="PANTHER" id="PTHR23505">
    <property type="entry name" value="SPINSTER"/>
    <property type="match status" value="1"/>
</dbReference>
<evidence type="ECO:0000259" key="8">
    <source>
        <dbReference type="PROSITE" id="PS50850"/>
    </source>
</evidence>
<feature type="non-terminal residue" evidence="9">
    <location>
        <position position="122"/>
    </location>
</feature>
<keyword evidence="4 7" id="KW-1133">Transmembrane helix</keyword>
<dbReference type="SUPFAM" id="SSF103473">
    <property type="entry name" value="MFS general substrate transporter"/>
    <property type="match status" value="1"/>
</dbReference>
<sequence>MEGTGYDDLDDLPLIRPTVPDAAIEERITRKKVFVVAILLCVNLLNYMDRFTIAGVLGRLQDYFHMNDKEAGVLQTVFIVFFMVFAPICGYLGDRYNRKMIMIVGLAIWIVGVTLSTFVGRE</sequence>
<dbReference type="Pfam" id="PF07690">
    <property type="entry name" value="MFS_1"/>
    <property type="match status" value="1"/>
</dbReference>
<keyword evidence="2" id="KW-0813">Transport</keyword>
<dbReference type="PANTHER" id="PTHR23505:SF79">
    <property type="entry name" value="PROTEIN SPINSTER"/>
    <property type="match status" value="1"/>
</dbReference>
<keyword evidence="10" id="KW-1185">Reference proteome</keyword>
<feature type="transmembrane region" description="Helical" evidence="7">
    <location>
        <begin position="33"/>
        <end position="53"/>
    </location>
</feature>
<evidence type="ECO:0000256" key="6">
    <source>
        <dbReference type="ARBA" id="ARBA00024338"/>
    </source>
</evidence>
<evidence type="ECO:0000256" key="3">
    <source>
        <dbReference type="ARBA" id="ARBA00022692"/>
    </source>
</evidence>
<accession>A0A3P7IC66</accession>
<evidence type="ECO:0000313" key="9">
    <source>
        <dbReference type="EMBL" id="VDM70480.1"/>
    </source>
</evidence>
<evidence type="ECO:0000256" key="1">
    <source>
        <dbReference type="ARBA" id="ARBA00004141"/>
    </source>
</evidence>
<dbReference type="GO" id="GO:0022857">
    <property type="term" value="F:transmembrane transporter activity"/>
    <property type="evidence" value="ECO:0007669"/>
    <property type="project" value="InterPro"/>
</dbReference>